<dbReference type="EMBL" id="GBRH01270812">
    <property type="protein sequence ID" value="JAD27083.1"/>
    <property type="molecule type" value="Transcribed_RNA"/>
</dbReference>
<sequence>MAQALPCRPQYLVAVPVIR</sequence>
<name>A0A0A8YN53_ARUDO</name>
<accession>A0A0A8YN53</accession>
<organism evidence="1">
    <name type="scientific">Arundo donax</name>
    <name type="common">Giant reed</name>
    <name type="synonym">Donax arundinaceus</name>
    <dbReference type="NCBI Taxonomy" id="35708"/>
    <lineage>
        <taxon>Eukaryota</taxon>
        <taxon>Viridiplantae</taxon>
        <taxon>Streptophyta</taxon>
        <taxon>Embryophyta</taxon>
        <taxon>Tracheophyta</taxon>
        <taxon>Spermatophyta</taxon>
        <taxon>Magnoliopsida</taxon>
        <taxon>Liliopsida</taxon>
        <taxon>Poales</taxon>
        <taxon>Poaceae</taxon>
        <taxon>PACMAD clade</taxon>
        <taxon>Arundinoideae</taxon>
        <taxon>Arundineae</taxon>
        <taxon>Arundo</taxon>
    </lineage>
</organism>
<evidence type="ECO:0000313" key="1">
    <source>
        <dbReference type="EMBL" id="JAD27083.1"/>
    </source>
</evidence>
<dbReference type="AlphaFoldDB" id="A0A0A8YN53"/>
<protein>
    <submittedName>
        <fullName evidence="1">Uncharacterized protein</fullName>
    </submittedName>
</protein>
<reference evidence="1" key="2">
    <citation type="journal article" date="2015" name="Data Brief">
        <title>Shoot transcriptome of the giant reed, Arundo donax.</title>
        <authorList>
            <person name="Barrero R.A."/>
            <person name="Guerrero F.D."/>
            <person name="Moolhuijzen P."/>
            <person name="Goolsby J.A."/>
            <person name="Tidwell J."/>
            <person name="Bellgard S.E."/>
            <person name="Bellgard M.I."/>
        </authorList>
    </citation>
    <scope>NUCLEOTIDE SEQUENCE</scope>
    <source>
        <tissue evidence="1">Shoot tissue taken approximately 20 cm above the soil surface</tissue>
    </source>
</reference>
<proteinExistence type="predicted"/>
<reference evidence="1" key="1">
    <citation type="submission" date="2014-09" db="EMBL/GenBank/DDBJ databases">
        <authorList>
            <person name="Magalhaes I.L.F."/>
            <person name="Oliveira U."/>
            <person name="Santos F.R."/>
            <person name="Vidigal T.H.D.A."/>
            <person name="Brescovit A.D."/>
            <person name="Santos A.J."/>
        </authorList>
    </citation>
    <scope>NUCLEOTIDE SEQUENCE</scope>
    <source>
        <tissue evidence="1">Shoot tissue taken approximately 20 cm above the soil surface</tissue>
    </source>
</reference>